<reference evidence="2" key="1">
    <citation type="submission" date="2021-03" db="EMBL/GenBank/DDBJ databases">
        <title>Draft genome sequence of rust myrtle Austropuccinia psidii MF-1, a brazilian biotype.</title>
        <authorList>
            <person name="Quecine M.C."/>
            <person name="Pachon D.M.R."/>
            <person name="Bonatelli M.L."/>
            <person name="Correr F.H."/>
            <person name="Franceschini L.M."/>
            <person name="Leite T.F."/>
            <person name="Margarido G.R.A."/>
            <person name="Almeida C.A."/>
            <person name="Ferrarezi J.A."/>
            <person name="Labate C.A."/>
        </authorList>
    </citation>
    <scope>NUCLEOTIDE SEQUENCE</scope>
    <source>
        <strain evidence="2">MF-1</strain>
    </source>
</reference>
<feature type="domain" description="Reverse transcriptase Ty1/copia-type" evidence="1">
    <location>
        <begin position="101"/>
        <end position="191"/>
    </location>
</feature>
<evidence type="ECO:0000259" key="1">
    <source>
        <dbReference type="Pfam" id="PF07727"/>
    </source>
</evidence>
<dbReference type="AlphaFoldDB" id="A0A9Q3I5V2"/>
<dbReference type="EMBL" id="AVOT02034944">
    <property type="protein sequence ID" value="MBW0529178.1"/>
    <property type="molecule type" value="Genomic_DNA"/>
</dbReference>
<evidence type="ECO:0000313" key="2">
    <source>
        <dbReference type="EMBL" id="MBW0529178.1"/>
    </source>
</evidence>
<proteinExistence type="predicted"/>
<organism evidence="2 3">
    <name type="scientific">Austropuccinia psidii MF-1</name>
    <dbReference type="NCBI Taxonomy" id="1389203"/>
    <lineage>
        <taxon>Eukaryota</taxon>
        <taxon>Fungi</taxon>
        <taxon>Dikarya</taxon>
        <taxon>Basidiomycota</taxon>
        <taxon>Pucciniomycotina</taxon>
        <taxon>Pucciniomycetes</taxon>
        <taxon>Pucciniales</taxon>
        <taxon>Sphaerophragmiaceae</taxon>
        <taxon>Austropuccinia</taxon>
    </lineage>
</organism>
<dbReference type="Pfam" id="PF07727">
    <property type="entry name" value="RVT_2"/>
    <property type="match status" value="1"/>
</dbReference>
<dbReference type="Proteomes" id="UP000765509">
    <property type="component" value="Unassembled WGS sequence"/>
</dbReference>
<dbReference type="InterPro" id="IPR013103">
    <property type="entry name" value="RVT_2"/>
</dbReference>
<name>A0A9Q3I5V2_9BASI</name>
<sequence length="197" mass="22851">MVCNEVPNFSLAKTFPNPSNSPKQLKGYIWSNEPIDKSKKVIGDVGDPWKICNEPRRKKHTVNFSEILHNNPKIYKQAMSNEDYDNWKQEISQELSNIDKNNVWSPISNKKEIKALTTTWVFKKKTDKNGNLIKYKARLCVRGFNQREGIDYNNIFSPTGRLTSLHLLLTLCHLHQFKIEQMDVRCAFLNGISDKPL</sequence>
<comment type="caution">
    <text evidence="2">The sequence shown here is derived from an EMBL/GenBank/DDBJ whole genome shotgun (WGS) entry which is preliminary data.</text>
</comment>
<accession>A0A9Q3I5V2</accession>
<gene>
    <name evidence="2" type="ORF">O181_068893</name>
</gene>
<keyword evidence="3" id="KW-1185">Reference proteome</keyword>
<evidence type="ECO:0000313" key="3">
    <source>
        <dbReference type="Proteomes" id="UP000765509"/>
    </source>
</evidence>
<dbReference type="OrthoDB" id="3799035at2759"/>
<protein>
    <recommendedName>
        <fullName evidence="1">Reverse transcriptase Ty1/copia-type domain-containing protein</fullName>
    </recommendedName>
</protein>